<dbReference type="Proteomes" id="UP000398619">
    <property type="component" value="Unassembled WGS sequence"/>
</dbReference>
<dbReference type="AlphaFoldDB" id="A0A564T2X7"/>
<gene>
    <name evidence="1" type="ORF">DLSSTS7063_01213</name>
</gene>
<organism evidence="1 2">
    <name type="scientific">Dorea longicatena</name>
    <dbReference type="NCBI Taxonomy" id="88431"/>
    <lineage>
        <taxon>Bacteria</taxon>
        <taxon>Bacillati</taxon>
        <taxon>Bacillota</taxon>
        <taxon>Clostridia</taxon>
        <taxon>Lachnospirales</taxon>
        <taxon>Lachnospiraceae</taxon>
        <taxon>Dorea</taxon>
    </lineage>
</organism>
<sequence>MKDRISPLIKGKKYFVLFSEDCSMKRLVRFAMSGIYAVITNHFEMFFRDMLSKSCHEIKNRESFNDQFFIFMTIVEKSNKFTVVRINARSCNDWSAKITTNVLNHVRALKK</sequence>
<name>A0A564T2X7_9FIRM</name>
<reference evidence="1 2" key="1">
    <citation type="submission" date="2019-07" db="EMBL/GenBank/DDBJ databases">
        <authorList>
            <person name="Hibberd C M."/>
            <person name="Gehrig L. J."/>
            <person name="Chang H.-W."/>
            <person name="Venkatesh S."/>
        </authorList>
    </citation>
    <scope>NUCLEOTIDE SEQUENCE [LARGE SCALE GENOMIC DNA]</scope>
    <source>
        <strain evidence="1">Dorea_longicatena_SSTS_Bg7063</strain>
    </source>
</reference>
<evidence type="ECO:0000313" key="1">
    <source>
        <dbReference type="EMBL" id="VUX01765.1"/>
    </source>
</evidence>
<accession>A0A564T2X7</accession>
<dbReference type="EMBL" id="CABHNM010000030">
    <property type="protein sequence ID" value="VUX01765.1"/>
    <property type="molecule type" value="Genomic_DNA"/>
</dbReference>
<protein>
    <submittedName>
        <fullName evidence="1">Uncharacterized protein</fullName>
    </submittedName>
</protein>
<evidence type="ECO:0000313" key="2">
    <source>
        <dbReference type="Proteomes" id="UP000398619"/>
    </source>
</evidence>
<proteinExistence type="predicted"/>